<gene>
    <name evidence="1" type="ORF">S12H4_44509</name>
</gene>
<protein>
    <submittedName>
        <fullName evidence="1">Uncharacterized protein</fullName>
    </submittedName>
</protein>
<proteinExistence type="predicted"/>
<sequence length="48" mass="5554">SKVRALLRPKPMDEIRDPRQKFDFEEFVSAASGISFTSKATDDSRFYI</sequence>
<reference evidence="1" key="1">
    <citation type="journal article" date="2014" name="Front. Microbiol.">
        <title>High frequency of phylogenetically diverse reductive dehalogenase-homologous genes in deep subseafloor sedimentary metagenomes.</title>
        <authorList>
            <person name="Kawai M."/>
            <person name="Futagami T."/>
            <person name="Toyoda A."/>
            <person name="Takaki Y."/>
            <person name="Nishi S."/>
            <person name="Hori S."/>
            <person name="Arai W."/>
            <person name="Tsubouchi T."/>
            <person name="Morono Y."/>
            <person name="Uchiyama I."/>
            <person name="Ito T."/>
            <person name="Fujiyama A."/>
            <person name="Inagaki F."/>
            <person name="Takami H."/>
        </authorList>
    </citation>
    <scope>NUCLEOTIDE SEQUENCE</scope>
    <source>
        <strain evidence="1">Expedition CK06-06</strain>
    </source>
</reference>
<name>X1VWI5_9ZZZZ</name>
<evidence type="ECO:0000313" key="1">
    <source>
        <dbReference type="EMBL" id="GAJ15510.1"/>
    </source>
</evidence>
<dbReference type="Gene3D" id="2.40.30.10">
    <property type="entry name" value="Translation factors"/>
    <property type="match status" value="1"/>
</dbReference>
<comment type="caution">
    <text evidence="1">The sequence shown here is derived from an EMBL/GenBank/DDBJ whole genome shotgun (WGS) entry which is preliminary data.</text>
</comment>
<dbReference type="AlphaFoldDB" id="X1VWI5"/>
<dbReference type="EMBL" id="BARW01027427">
    <property type="protein sequence ID" value="GAJ15510.1"/>
    <property type="molecule type" value="Genomic_DNA"/>
</dbReference>
<accession>X1VWI5</accession>
<feature type="non-terminal residue" evidence="1">
    <location>
        <position position="1"/>
    </location>
</feature>
<organism evidence="1">
    <name type="scientific">marine sediment metagenome</name>
    <dbReference type="NCBI Taxonomy" id="412755"/>
    <lineage>
        <taxon>unclassified sequences</taxon>
        <taxon>metagenomes</taxon>
        <taxon>ecological metagenomes</taxon>
    </lineage>
</organism>